<feature type="domain" description="Death" evidence="1">
    <location>
        <begin position="81"/>
        <end position="164"/>
    </location>
</feature>
<dbReference type="InterPro" id="IPR016729">
    <property type="entry name" value="FADD"/>
</dbReference>
<dbReference type="Proteomes" id="UP000735302">
    <property type="component" value="Unassembled WGS sequence"/>
</dbReference>
<evidence type="ECO:0000313" key="2">
    <source>
        <dbReference type="EMBL" id="GFO02766.1"/>
    </source>
</evidence>
<gene>
    <name evidence="2" type="ORF">PoB_002927100</name>
</gene>
<proteinExistence type="predicted"/>
<dbReference type="PROSITE" id="PS50017">
    <property type="entry name" value="DEATH_DOMAIN"/>
    <property type="match status" value="1"/>
</dbReference>
<keyword evidence="3" id="KW-1185">Reference proteome</keyword>
<dbReference type="Gene3D" id="1.10.533.10">
    <property type="entry name" value="Death Domain, Fas"/>
    <property type="match status" value="1"/>
</dbReference>
<dbReference type="SMART" id="SM00005">
    <property type="entry name" value="DEATH"/>
    <property type="match status" value="1"/>
</dbReference>
<keyword evidence="2" id="KW-0418">Kinase</keyword>
<dbReference type="InterPro" id="IPR011029">
    <property type="entry name" value="DEATH-like_dom_sf"/>
</dbReference>
<dbReference type="PANTHER" id="PTHR15077">
    <property type="entry name" value="FAS-ASSOCIATING DEATH DOMAIN-CONTAINING PROTEIN FADD"/>
    <property type="match status" value="1"/>
</dbReference>
<evidence type="ECO:0000313" key="3">
    <source>
        <dbReference type="Proteomes" id="UP000735302"/>
    </source>
</evidence>
<name>A0AAV4A3J3_9GAST</name>
<dbReference type="SUPFAM" id="SSF47986">
    <property type="entry name" value="DEATH domain"/>
    <property type="match status" value="1"/>
</dbReference>
<accession>A0AAV4A3J3</accession>
<dbReference type="GO" id="GO:0016301">
    <property type="term" value="F:kinase activity"/>
    <property type="evidence" value="ECO:0007669"/>
    <property type="project" value="UniProtKB-KW"/>
</dbReference>
<sequence>MAEGGDIEEIEREPKEPKEQIVKRSILMNPRREGGANIVIENAGLVTSGDIHIVNHIGQDGKKQKTKKAKKPLTNSTELPSVEELQYISCRLGARWKKLGRKLEWDEGFLEHLEHDHPTNTEERNYQMLCKWKQAKGEGATKKVLAKQLADCGSGDLADYLHGQ</sequence>
<dbReference type="EMBL" id="BLXT01003625">
    <property type="protein sequence ID" value="GFO02766.1"/>
    <property type="molecule type" value="Genomic_DNA"/>
</dbReference>
<organism evidence="2 3">
    <name type="scientific">Plakobranchus ocellatus</name>
    <dbReference type="NCBI Taxonomy" id="259542"/>
    <lineage>
        <taxon>Eukaryota</taxon>
        <taxon>Metazoa</taxon>
        <taxon>Spiralia</taxon>
        <taxon>Lophotrochozoa</taxon>
        <taxon>Mollusca</taxon>
        <taxon>Gastropoda</taxon>
        <taxon>Heterobranchia</taxon>
        <taxon>Euthyneura</taxon>
        <taxon>Panpulmonata</taxon>
        <taxon>Sacoglossa</taxon>
        <taxon>Placobranchoidea</taxon>
        <taxon>Plakobranchidae</taxon>
        <taxon>Plakobranchus</taxon>
    </lineage>
</organism>
<evidence type="ECO:0000259" key="1">
    <source>
        <dbReference type="PROSITE" id="PS50017"/>
    </source>
</evidence>
<dbReference type="AlphaFoldDB" id="A0AAV4A3J3"/>
<dbReference type="GO" id="GO:0007165">
    <property type="term" value="P:signal transduction"/>
    <property type="evidence" value="ECO:0007669"/>
    <property type="project" value="InterPro"/>
</dbReference>
<keyword evidence="2" id="KW-0675">Receptor</keyword>
<reference evidence="2 3" key="1">
    <citation type="journal article" date="2021" name="Elife">
        <title>Chloroplast acquisition without the gene transfer in kleptoplastic sea slugs, Plakobranchus ocellatus.</title>
        <authorList>
            <person name="Maeda T."/>
            <person name="Takahashi S."/>
            <person name="Yoshida T."/>
            <person name="Shimamura S."/>
            <person name="Takaki Y."/>
            <person name="Nagai Y."/>
            <person name="Toyoda A."/>
            <person name="Suzuki Y."/>
            <person name="Arimoto A."/>
            <person name="Ishii H."/>
            <person name="Satoh N."/>
            <person name="Nishiyama T."/>
            <person name="Hasebe M."/>
            <person name="Maruyama T."/>
            <person name="Minagawa J."/>
            <person name="Obokata J."/>
            <person name="Shigenobu S."/>
        </authorList>
    </citation>
    <scope>NUCLEOTIDE SEQUENCE [LARGE SCALE GENOMIC DNA]</scope>
</reference>
<protein>
    <submittedName>
        <fullName evidence="2">Receptor-interacting serine/threonine-protein kinase 1</fullName>
    </submittedName>
</protein>
<dbReference type="InterPro" id="IPR000488">
    <property type="entry name" value="Death_dom"/>
</dbReference>
<dbReference type="CDD" id="cd01670">
    <property type="entry name" value="Death"/>
    <property type="match status" value="1"/>
</dbReference>
<comment type="caution">
    <text evidence="2">The sequence shown here is derived from an EMBL/GenBank/DDBJ whole genome shotgun (WGS) entry which is preliminary data.</text>
</comment>
<keyword evidence="2" id="KW-0808">Transferase</keyword>
<dbReference type="Pfam" id="PF00531">
    <property type="entry name" value="Death"/>
    <property type="match status" value="1"/>
</dbReference>